<feature type="transmembrane region" description="Helical" evidence="1">
    <location>
        <begin position="38"/>
        <end position="57"/>
    </location>
</feature>
<feature type="transmembrane region" description="Helical" evidence="1">
    <location>
        <begin position="155"/>
        <end position="178"/>
    </location>
</feature>
<proteinExistence type="predicted"/>
<sequence length="183" mass="20337">MAPKKSNTFWLVIGSLFFLILLFYIAQNLQDVEMIIRNAGVAGPIMAIVLFCVFALTPIPAEPLTVFCLFFYGPIGGSTIAWIGGTSAAMVEYHFGLHMRRMANIENTIKKLPFGLNKMPVDSPYFLIFGRLIPGYGSKIISLVAGMHHVSVKRYLWTTALTNLIGSIILAFGGYHILRFFGR</sequence>
<evidence type="ECO:0000256" key="1">
    <source>
        <dbReference type="SAM" id="Phobius"/>
    </source>
</evidence>
<comment type="caution">
    <text evidence="3">The sequence shown here is derived from an EMBL/GenBank/DDBJ whole genome shotgun (WGS) entry which is preliminary data.</text>
</comment>
<feature type="transmembrane region" description="Helical" evidence="1">
    <location>
        <begin position="6"/>
        <end position="26"/>
    </location>
</feature>
<keyword evidence="1" id="KW-0812">Transmembrane</keyword>
<protein>
    <recommendedName>
        <fullName evidence="2">VTT domain-containing protein</fullName>
    </recommendedName>
</protein>
<keyword evidence="1" id="KW-1133">Transmembrane helix</keyword>
<evidence type="ECO:0000259" key="2">
    <source>
        <dbReference type="Pfam" id="PF09335"/>
    </source>
</evidence>
<evidence type="ECO:0000313" key="3">
    <source>
        <dbReference type="EMBL" id="PIQ71980.1"/>
    </source>
</evidence>
<dbReference type="Proteomes" id="UP000229497">
    <property type="component" value="Unassembled WGS sequence"/>
</dbReference>
<evidence type="ECO:0000313" key="4">
    <source>
        <dbReference type="Proteomes" id="UP000229497"/>
    </source>
</evidence>
<keyword evidence="1" id="KW-0472">Membrane</keyword>
<name>A0A2H0KL43_9BACT</name>
<dbReference type="EMBL" id="PCVK01000013">
    <property type="protein sequence ID" value="PIQ71980.1"/>
    <property type="molecule type" value="Genomic_DNA"/>
</dbReference>
<reference evidence="3 4" key="1">
    <citation type="submission" date="2017-09" db="EMBL/GenBank/DDBJ databases">
        <title>Depth-based differentiation of microbial function through sediment-hosted aquifers and enrichment of novel symbionts in the deep terrestrial subsurface.</title>
        <authorList>
            <person name="Probst A.J."/>
            <person name="Ladd B."/>
            <person name="Jarett J.K."/>
            <person name="Geller-Mcgrath D.E."/>
            <person name="Sieber C.M."/>
            <person name="Emerson J.B."/>
            <person name="Anantharaman K."/>
            <person name="Thomas B.C."/>
            <person name="Malmstrom R."/>
            <person name="Stieglmeier M."/>
            <person name="Klingl A."/>
            <person name="Woyke T."/>
            <person name="Ryan C.M."/>
            <person name="Banfield J.F."/>
        </authorList>
    </citation>
    <scope>NUCLEOTIDE SEQUENCE [LARGE SCALE GENOMIC DNA]</scope>
    <source>
        <strain evidence="3">CG11_big_fil_rev_8_21_14_0_20_37_16</strain>
    </source>
</reference>
<gene>
    <name evidence="3" type="ORF">COV87_00335</name>
</gene>
<feature type="transmembrane region" description="Helical" evidence="1">
    <location>
        <begin position="69"/>
        <end position="91"/>
    </location>
</feature>
<dbReference type="AlphaFoldDB" id="A0A2H0KL43"/>
<dbReference type="Pfam" id="PF09335">
    <property type="entry name" value="VTT_dom"/>
    <property type="match status" value="1"/>
</dbReference>
<organism evidence="3 4">
    <name type="scientific">Candidatus Roizmanbacteria bacterium CG11_big_fil_rev_8_21_14_0_20_37_16</name>
    <dbReference type="NCBI Taxonomy" id="1974857"/>
    <lineage>
        <taxon>Bacteria</taxon>
        <taxon>Candidatus Roizmaniibacteriota</taxon>
    </lineage>
</organism>
<accession>A0A2H0KL43</accession>
<dbReference type="InterPro" id="IPR032816">
    <property type="entry name" value="VTT_dom"/>
</dbReference>
<feature type="domain" description="VTT" evidence="2">
    <location>
        <begin position="59"/>
        <end position="175"/>
    </location>
</feature>